<name>A0A7X1F4L6_9SPHN</name>
<dbReference type="PROSITE" id="PS51318">
    <property type="entry name" value="TAT"/>
    <property type="match status" value="1"/>
</dbReference>
<dbReference type="PANTHER" id="PTHR43737:SF1">
    <property type="entry name" value="DUF1501 DOMAIN-CONTAINING PROTEIN"/>
    <property type="match status" value="1"/>
</dbReference>
<dbReference type="InterPro" id="IPR006311">
    <property type="entry name" value="TAT_signal"/>
</dbReference>
<evidence type="ECO:0000313" key="2">
    <source>
        <dbReference type="EMBL" id="MBC2650312.1"/>
    </source>
</evidence>
<protein>
    <submittedName>
        <fullName evidence="2">DUF1501 domain-containing protein</fullName>
    </submittedName>
</protein>
<dbReference type="PANTHER" id="PTHR43737">
    <property type="entry name" value="BLL7424 PROTEIN"/>
    <property type="match status" value="1"/>
</dbReference>
<keyword evidence="3" id="KW-1185">Reference proteome</keyword>
<feature type="chain" id="PRO_5030509411" evidence="1">
    <location>
        <begin position="21"/>
        <end position="465"/>
    </location>
</feature>
<dbReference type="Proteomes" id="UP000520156">
    <property type="component" value="Unassembled WGS sequence"/>
</dbReference>
<accession>A0A7X1F4L6</accession>
<evidence type="ECO:0000256" key="1">
    <source>
        <dbReference type="SAM" id="SignalP"/>
    </source>
</evidence>
<dbReference type="InterPro" id="IPR010869">
    <property type="entry name" value="DUF1501"/>
</dbReference>
<organism evidence="2 3">
    <name type="scientific">Novosphingobium aerophilum</name>
    <dbReference type="NCBI Taxonomy" id="2839843"/>
    <lineage>
        <taxon>Bacteria</taxon>
        <taxon>Pseudomonadati</taxon>
        <taxon>Pseudomonadota</taxon>
        <taxon>Alphaproteobacteria</taxon>
        <taxon>Sphingomonadales</taxon>
        <taxon>Sphingomonadaceae</taxon>
        <taxon>Novosphingobium</taxon>
    </lineage>
</organism>
<dbReference type="Pfam" id="PF07394">
    <property type="entry name" value="DUF1501"/>
    <property type="match status" value="1"/>
</dbReference>
<proteinExistence type="predicted"/>
<gene>
    <name evidence="2" type="ORF">H7F49_01170</name>
</gene>
<feature type="signal peptide" evidence="1">
    <location>
        <begin position="1"/>
        <end position="20"/>
    </location>
</feature>
<keyword evidence="1" id="KW-0732">Signal</keyword>
<dbReference type="RefSeq" id="WP_185681716.1">
    <property type="nucleotide sequence ID" value="NZ_JACLAU010000001.1"/>
</dbReference>
<reference evidence="2 3" key="1">
    <citation type="submission" date="2020-08" db="EMBL/GenBank/DDBJ databases">
        <title>The genome sequence of Novosphingobium flavum 4Y4.</title>
        <authorList>
            <person name="Liu Y."/>
        </authorList>
    </citation>
    <scope>NUCLEOTIDE SEQUENCE [LARGE SCALE GENOMIC DNA]</scope>
    <source>
        <strain evidence="2 3">4Y4</strain>
    </source>
</reference>
<evidence type="ECO:0000313" key="3">
    <source>
        <dbReference type="Proteomes" id="UP000520156"/>
    </source>
</evidence>
<dbReference type="AlphaFoldDB" id="A0A7X1F4L6"/>
<sequence>MTMDQSRRAFLKRASMLSMAGGAAPFVMNLAAMGEAAAATASDYKALVCVFLFGGNDYANTLVPYDSTQYGVYRTQRAGLALAQSVLDPTVLRPSIPLASGAQYALTPGLAKLLPIFDAGKMAVMLNVGTLVQPTTKAQYNARSVPLPPKLLSHNDQQNYWQASGPEGATSGWGGRIGDLLQSGNGTSTLTCINVSGNAVFLTGKAAVQYSITNSGPIGLTARTSLNGSAAASTLLQSLIGGSVAGNHQFGTALGTIGSRALGLYTQVTGALAQAPTIATPFPAAADPSSSLGAQLQTVARLIAVSQQLGAKRQVFFVSTGRYDTHDGLGTLHPTLMTNLGDALRAFYDTTVELGVANQVTTFTASDFGRALTANNDGSDHGWGSMHFVLGGAVKGGRYYGINPTLANGGPDDIGQGRLIPTMSVDQYAATLASWFGVAASDLATVVPNIGNFAGSALGTNVGFV</sequence>
<comment type="caution">
    <text evidence="2">The sequence shown here is derived from an EMBL/GenBank/DDBJ whole genome shotgun (WGS) entry which is preliminary data.</text>
</comment>
<dbReference type="EMBL" id="JACLAU010000001">
    <property type="protein sequence ID" value="MBC2650312.1"/>
    <property type="molecule type" value="Genomic_DNA"/>
</dbReference>